<dbReference type="Pfam" id="PF13717">
    <property type="entry name" value="Zn_ribbon_4"/>
    <property type="match status" value="1"/>
</dbReference>
<feature type="compositionally biased region" description="Low complexity" evidence="1">
    <location>
        <begin position="144"/>
        <end position="167"/>
    </location>
</feature>
<evidence type="ECO:0000256" key="2">
    <source>
        <dbReference type="SAM" id="Phobius"/>
    </source>
</evidence>
<feature type="domain" description="Zinc finger/thioredoxin putative" evidence="3">
    <location>
        <begin position="1"/>
        <end position="36"/>
    </location>
</feature>
<evidence type="ECO:0000256" key="1">
    <source>
        <dbReference type="SAM" id="MobiDB-lite"/>
    </source>
</evidence>
<organism evidence="4 5">
    <name type="scientific">Corallococcus macrosporus</name>
    <dbReference type="NCBI Taxonomy" id="35"/>
    <lineage>
        <taxon>Bacteria</taxon>
        <taxon>Pseudomonadati</taxon>
        <taxon>Myxococcota</taxon>
        <taxon>Myxococcia</taxon>
        <taxon>Myxococcales</taxon>
        <taxon>Cystobacterineae</taxon>
        <taxon>Myxococcaceae</taxon>
        <taxon>Corallococcus</taxon>
    </lineage>
</organism>
<feature type="region of interest" description="Disordered" evidence="1">
    <location>
        <begin position="223"/>
        <end position="390"/>
    </location>
</feature>
<dbReference type="Proteomes" id="UP000664052">
    <property type="component" value="Unassembled WGS sequence"/>
</dbReference>
<protein>
    <submittedName>
        <fullName evidence="4">Zinc-ribbon domain-containing protein</fullName>
    </submittedName>
</protein>
<keyword evidence="2" id="KW-0472">Membrane</keyword>
<feature type="region of interest" description="Disordered" evidence="1">
    <location>
        <begin position="87"/>
        <end position="167"/>
    </location>
</feature>
<reference evidence="4 5" key="1">
    <citation type="submission" date="2021-02" db="EMBL/GenBank/DDBJ databases">
        <title>De Novo genome assembly of isolated myxobacteria.</title>
        <authorList>
            <person name="Stevens D.C."/>
        </authorList>
    </citation>
    <scope>NUCLEOTIDE SEQUENCE [LARGE SCALE GENOMIC DNA]</scope>
    <source>
        <strain evidence="4 5">ATCC 29039</strain>
    </source>
</reference>
<evidence type="ECO:0000259" key="3">
    <source>
        <dbReference type="Pfam" id="PF13717"/>
    </source>
</evidence>
<accession>A0ABS3D8S7</accession>
<keyword evidence="2" id="KW-0812">Transmembrane</keyword>
<dbReference type="RefSeq" id="WP_207050907.1">
    <property type="nucleotide sequence ID" value="NZ_JAFIMU010000006.1"/>
</dbReference>
<dbReference type="EMBL" id="JAFIMU010000006">
    <property type="protein sequence ID" value="MBN8228066.1"/>
    <property type="molecule type" value="Genomic_DNA"/>
</dbReference>
<sequence length="702" mass="70983">MQIACPQCSMQYVLDARLLPPGGASVQCTRCGHVFKASPAGVMAPAPKIPPAGGGDRAGAPSSTQIFGGDSGVGLKSTNLFAGSTTASGSFVPQPTPPSGPLSSSGVVPPPPSVAPVAPHPRPPVAPAVSGTQPPATGPKRVFGAMGPGVPAGPEAGQGAAPRAFGAASASSSGSFRLAEPGASAAGNSTRAFGAVPGPSGPQATEAGVSTRAFGAVPGPSGVQGGEAGASTRAFGAVQGPSGSHAAEVGGSTRAFGAVQGPSGSPAAEVGGSTRAFGAVPGSTGGGEPVGSTSRSFEDISPSGAPGEPPWSAAGASRSKLVPEGHGDAPWATAAPTATVSLPDDDAPFARTEPSRPAPSSSGASLLGGGLDRPLPSRKPSSDLPPELLGAASRTGGSIVIEDGDRRSSTLSRVLLVLVVLAGIVLAGYLAYPAFRDRNSAMPAEAVDKKDAAVKSLRRDDAASREQAIQDLKALATAHPKYAEVQAELAVASTLQLSDLHAQFDQLRFHADQLKRQLDEVNSDRSSPGWQAQANAIRAEMSEAERAMNPLRTDIAERRKVLNALVENLRVAPDVEPAATVAARLKAQALYASVTGASSALGLAERLRQAELTPSWSVVARAEFALSSGSPDTTLRAVSEELATLRSQDRTFLRPYFLGARLALRQNDPDAARNLLNELLALNPKHELAKRMLAQLPTAASP</sequence>
<dbReference type="NCBIfam" id="TIGR02098">
    <property type="entry name" value="MJ0042_CXXC"/>
    <property type="match status" value="1"/>
</dbReference>
<name>A0ABS3D8S7_9BACT</name>
<feature type="compositionally biased region" description="Pro residues" evidence="1">
    <location>
        <begin position="108"/>
        <end position="126"/>
    </location>
</feature>
<feature type="transmembrane region" description="Helical" evidence="2">
    <location>
        <begin position="414"/>
        <end position="432"/>
    </location>
</feature>
<gene>
    <name evidence="4" type="ORF">JYK02_11160</name>
</gene>
<proteinExistence type="predicted"/>
<evidence type="ECO:0000313" key="5">
    <source>
        <dbReference type="Proteomes" id="UP000664052"/>
    </source>
</evidence>
<evidence type="ECO:0000313" key="4">
    <source>
        <dbReference type="EMBL" id="MBN8228066.1"/>
    </source>
</evidence>
<keyword evidence="5" id="KW-1185">Reference proteome</keyword>
<keyword evidence="2" id="KW-1133">Transmembrane helix</keyword>
<feature type="compositionally biased region" description="Low complexity" evidence="1">
    <location>
        <begin position="329"/>
        <end position="339"/>
    </location>
</feature>
<dbReference type="InterPro" id="IPR011723">
    <property type="entry name" value="Znf/thioredoxin_put"/>
</dbReference>
<comment type="caution">
    <text evidence="4">The sequence shown here is derived from an EMBL/GenBank/DDBJ whole genome shotgun (WGS) entry which is preliminary data.</text>
</comment>